<reference evidence="5 6" key="2">
    <citation type="journal article" date="1996" name="DNA Res.">
        <title>Sequence analysis of the genome of the unicellular cyanobacterium Synechocystis sp. strain PCC6803. II. Sequence determination of the entire genome and assignment of potential protein-coding regions.</title>
        <authorList>
            <person name="Kaneko T."/>
            <person name="Sato S."/>
            <person name="Kotani H."/>
            <person name="Tanaka A."/>
            <person name="Asamizu E."/>
            <person name="Nakamura Y."/>
            <person name="Miyajima N."/>
            <person name="Hirosawa M."/>
            <person name="Sugiura M."/>
            <person name="Sasamoto S."/>
            <person name="Kimura T."/>
            <person name="Hosouchi T."/>
            <person name="Matsuno A."/>
            <person name="Muraki A."/>
            <person name="Nakazaki N."/>
            <person name="Naruo K."/>
            <person name="Okumura S."/>
            <person name="Shimpo S."/>
            <person name="Takeuchi C."/>
            <person name="Wada T."/>
            <person name="Watanabe A."/>
            <person name="Yamada M."/>
            <person name="Yasuda M."/>
            <person name="Tabata S."/>
        </authorList>
    </citation>
    <scope>NUCLEOTIDE SEQUENCE [LARGE SCALE GENOMIC DNA]</scope>
    <source>
        <strain evidence="6">ATCC 27184 / PCC 6803 / Kazusa</strain>
    </source>
</reference>
<dbReference type="InterPro" id="IPR015943">
    <property type="entry name" value="WD40/YVTN_repeat-like_dom_sf"/>
</dbReference>
<dbReference type="SUPFAM" id="SSF55816">
    <property type="entry name" value="5'-nucleotidase (syn. UDP-sugar hydrolase), C-terminal domain"/>
    <property type="match status" value="1"/>
</dbReference>
<feature type="domain" description="Choice-of-anchor I" evidence="4">
    <location>
        <begin position="20"/>
        <end position="532"/>
    </location>
</feature>
<evidence type="ECO:0000313" key="6">
    <source>
        <dbReference type="Proteomes" id="UP000001425"/>
    </source>
</evidence>
<dbReference type="PIR" id="S74916">
    <property type="entry name" value="S74916"/>
</dbReference>
<dbReference type="STRING" id="1148.gene:10497816"/>
<dbReference type="SUPFAM" id="SSF50969">
    <property type="entry name" value="YVTN repeat-like/Quinoprotein amine dehydrogenase"/>
    <property type="match status" value="1"/>
</dbReference>
<dbReference type="InterPro" id="IPR011044">
    <property type="entry name" value="Quino_amine_DH_bsu"/>
</dbReference>
<dbReference type="IntAct" id="P72939">
    <property type="interactions" value="2"/>
</dbReference>
<dbReference type="PANTHER" id="PTHR11575">
    <property type="entry name" value="5'-NUCLEOTIDASE-RELATED"/>
    <property type="match status" value="1"/>
</dbReference>
<dbReference type="InterPro" id="IPR008334">
    <property type="entry name" value="5'-Nucleotdase_C"/>
</dbReference>
<accession>P72939</accession>
<reference evidence="5 6" key="1">
    <citation type="journal article" date="1995" name="DNA Res.">
        <title>Sequence analysis of the genome of the unicellular cyanobacterium Synechocystis sp. strain PCC6803. I. Sequence features in the 1 Mb region from map positions 64% to 92% of the genome.</title>
        <authorList>
            <person name="Kaneko T."/>
            <person name="Tanaka A."/>
            <person name="Sato S."/>
            <person name="Kotani H."/>
            <person name="Sazuka T."/>
            <person name="Miyajima N."/>
            <person name="Sugiura M."/>
            <person name="Tabata S."/>
        </authorList>
    </citation>
    <scope>NUCLEOTIDE SEQUENCE [LARGE SCALE GENOMIC DNA]</scope>
    <source>
        <strain evidence="6">ATCC 27184 / PCC 6803 / Kazusa</strain>
    </source>
</reference>
<dbReference type="InterPro" id="IPR011121">
    <property type="entry name" value="Trp-rich_dom"/>
</dbReference>
<feature type="domain" description="Tryptophan-rich" evidence="3">
    <location>
        <begin position="1303"/>
        <end position="1398"/>
    </location>
</feature>
<dbReference type="EnsemblBacteria" id="BAA16956">
    <property type="protein sequence ID" value="BAA16956"/>
    <property type="gene ID" value="BAA16956"/>
</dbReference>
<dbReference type="GO" id="GO:0008768">
    <property type="term" value="F:UDP-sugar diphosphatase activity"/>
    <property type="evidence" value="ECO:0000318"/>
    <property type="project" value="GO_Central"/>
</dbReference>
<dbReference type="Gene3D" id="2.130.10.10">
    <property type="entry name" value="YVTN repeat-like/Quinoprotein amine dehydrogenase"/>
    <property type="match status" value="2"/>
</dbReference>
<dbReference type="FunFam" id="3.90.780.10:FF:000027">
    <property type="entry name" value="Alkaline phosphatase"/>
    <property type="match status" value="1"/>
</dbReference>
<evidence type="ECO:0000259" key="2">
    <source>
        <dbReference type="Pfam" id="PF02872"/>
    </source>
</evidence>
<dbReference type="InterPro" id="IPR055188">
    <property type="entry name" value="Choice_anch_I"/>
</dbReference>
<dbReference type="SMR" id="P72939"/>
<dbReference type="Proteomes" id="UP000001425">
    <property type="component" value="Chromosome"/>
</dbReference>
<keyword evidence="6" id="KW-1185">Reference proteome</keyword>
<gene>
    <name evidence="5" type="ordered locus">sll0654</name>
</gene>
<dbReference type="InParanoid" id="P72939"/>
<evidence type="ECO:0000259" key="4">
    <source>
        <dbReference type="Pfam" id="PF22494"/>
    </source>
</evidence>
<dbReference type="Pfam" id="PF22494">
    <property type="entry name" value="choice_anch_I"/>
    <property type="match status" value="1"/>
</dbReference>
<dbReference type="eggNOG" id="COG0737">
    <property type="taxonomic scope" value="Bacteria"/>
</dbReference>
<protein>
    <submittedName>
        <fullName evidence="5">Alkaline phosphatase</fullName>
    </submittedName>
</protein>
<dbReference type="Pfam" id="PF02872">
    <property type="entry name" value="5_nucleotid_C"/>
    <property type="match status" value="1"/>
</dbReference>
<dbReference type="GO" id="GO:0008253">
    <property type="term" value="F:5'-nucleotidase activity"/>
    <property type="evidence" value="ECO:0000318"/>
    <property type="project" value="GO_Central"/>
</dbReference>
<name>P72939_SYNY3</name>
<dbReference type="PRINTS" id="PR01607">
    <property type="entry name" value="APYRASEFAMLY"/>
</dbReference>
<dbReference type="SUPFAM" id="SSF56300">
    <property type="entry name" value="Metallo-dependent phosphatases"/>
    <property type="match status" value="1"/>
</dbReference>
<dbReference type="GO" id="GO:0030288">
    <property type="term" value="C:outer membrane-bounded periplasmic space"/>
    <property type="evidence" value="ECO:0000318"/>
    <property type="project" value="GO_Central"/>
</dbReference>
<dbReference type="KEGG" id="syn:sll0654"/>
<dbReference type="PaxDb" id="1148-1652031"/>
<dbReference type="Gene3D" id="3.90.780.10">
    <property type="entry name" value="5'-Nucleotidase, C-terminal domain"/>
    <property type="match status" value="1"/>
</dbReference>
<dbReference type="NCBIfam" id="NF038117">
    <property type="entry name" value="choice_anch_I"/>
    <property type="match status" value="1"/>
</dbReference>
<dbReference type="InterPro" id="IPR029052">
    <property type="entry name" value="Metallo-depent_PP-like"/>
</dbReference>
<feature type="compositionally biased region" description="Basic and acidic residues" evidence="1">
    <location>
        <begin position="429"/>
        <end position="439"/>
    </location>
</feature>
<feature type="domain" description="5'-Nucleotidase C-terminal" evidence="2">
    <location>
        <begin position="902"/>
        <end position="1101"/>
    </location>
</feature>
<dbReference type="PANTHER" id="PTHR11575:SF24">
    <property type="entry name" value="5'-NUCLEOTIDASE"/>
    <property type="match status" value="1"/>
</dbReference>
<dbReference type="eggNOG" id="COG3391">
    <property type="taxonomic scope" value="Bacteria"/>
</dbReference>
<proteinExistence type="predicted"/>
<feature type="domain" description="Tryptophan-rich" evidence="3">
    <location>
        <begin position="1191"/>
        <end position="1291"/>
    </location>
</feature>
<dbReference type="Pfam" id="PF07483">
    <property type="entry name" value="W_rich_C"/>
    <property type="match status" value="2"/>
</dbReference>
<evidence type="ECO:0000313" key="5">
    <source>
        <dbReference type="EMBL" id="BAA16956.1"/>
    </source>
</evidence>
<evidence type="ECO:0000259" key="3">
    <source>
        <dbReference type="Pfam" id="PF07483"/>
    </source>
</evidence>
<sequence length="1409" mass="149390">MTINSGVSLISKIGGFASSNGAEIPAFDPGTKRLFVVAGDVIEILDLADPTNPVKIEDLALNFDGIPPGFSPVPNSVAVGKAGTPSAGIVAVSLAIRDDLNNQEAGQVQFFDATTGAFLGKVSVGFLPDMVTFSPDGTKILTANEGEPNESYTVDPVGSVSIVDITGGFTNLVAQNATFDGFNAQKAELQSAGVRFLGQIFDADGNVVRESTVAEDLEPEYIAFSGDGTKAWVTLQENNSVALIDIATTTVEAILPLGFKDHSLPGNGLDASDRDGGINIQNWPIFGMYMPDSIASFAVGDQTYYITANEGDARNRPSDDDLLPPPFDGEGDIFIEEARIKDLVLDPIAFPNAAELQADPAIGRLTVTTKLGDTDGDGDFDELYVYGSRSFSIWNSSGNLVYDSGEDFERIIAEAIPDFFNASNDNNDLDNRSDNKGPEPEGVTVGTIDGRTYAFVGLERIGGVMVYDVTTPQSPEFVQYINPRDFTVDPESNLTDSGPEGLIFINAADSPNGKPLLVVTNEVSNTTAVFEVNVPTPQPFRLQLFHAADQEAGVPALDDIPRFSAVLNALVQQDIDNDGTAGFANTLILSSGDAYIPGLFLSASEDVFGGVGRADILIQNELGFQAIAFGNHEFDLGTALIQDLIGGNGEDNFPGTNFPYLSSNLDFTTDGNLSGLVVPDHQAPQPNSIAATTVIDVNGEKIGIVGATTPTITTISSPGGVTVNPQPFNGVPTPEQLDALAAEIQADVDGLLAANPGLNKVVLLAHMQQIAIEQELAVRLKHVDIIVAGGSNTRLLDENDRLRAGDSAQGIYPIIKTDADGNPVAVVNTDGNYKYLGRLVIDFNENGIIIPESYDPNISGAYATDDQGVADLNAAGLIDPEIQAIVDQLREVIVAKESNVFGVSNVYLEGSRPAIRQQETNLGNLTADANLAIAKTIDSSVVISLKNGGGIRDDIGRILVPTGGTGEPERLPNEAVTDAEGNIVKPAGGISETDIANALSFNNGLSLITVTAAELLALVEHGVAASDGTNQQGRFPQVSGFAFSFDLNRAPGDRVLSLAIEDEAGNDLDVVVRNGELVGDPSRTFRMVTLGFLANGGDGYPFPSGESVDLVDLVLPADAPRTGLATFAPDGSEQDVLAEYLAANFNSLETAFNQADTSPEFDVRIQNLAFRVDTVIDSTGPVDPIANEIGVVAENGFFFVLLPGGDEVQLKFNNQPFASGTFGNWQILEAETVNGINQVLWQNPNLGQIGVWNADSNWNWISSQTWPTNSFNTLEAEVTFQIDINNDDLLGDRLTTVENQGNVSLLEGILGNYYVQSGDDLTTPIKYLGEAFDNNLGNWQALAAETVQGVNQVLWQNLDTNQIGVWNSSADWNWISSNVFEAGSPQAIAQAEIFGIPTTVLTTADSVLV</sequence>
<dbReference type="GO" id="GO:0009166">
    <property type="term" value="P:nucleotide catabolic process"/>
    <property type="evidence" value="ECO:0007669"/>
    <property type="project" value="InterPro"/>
</dbReference>
<dbReference type="EMBL" id="BA000022">
    <property type="protein sequence ID" value="BAA16956.1"/>
    <property type="molecule type" value="Genomic_DNA"/>
</dbReference>
<organism evidence="5 6">
    <name type="scientific">Synechocystis sp. (strain ATCC 27184 / PCC 6803 / Kazusa)</name>
    <dbReference type="NCBI Taxonomy" id="1111708"/>
    <lineage>
        <taxon>Bacteria</taxon>
        <taxon>Bacillati</taxon>
        <taxon>Cyanobacteriota</taxon>
        <taxon>Cyanophyceae</taxon>
        <taxon>Synechococcales</taxon>
        <taxon>Merismopediaceae</taxon>
        <taxon>Synechocystis</taxon>
    </lineage>
</organism>
<evidence type="ECO:0000256" key="1">
    <source>
        <dbReference type="SAM" id="MobiDB-lite"/>
    </source>
</evidence>
<dbReference type="InterPro" id="IPR036907">
    <property type="entry name" value="5'-Nucleotdase_C_sf"/>
</dbReference>
<dbReference type="InterPro" id="IPR006179">
    <property type="entry name" value="5_nucleotidase/apyrase"/>
</dbReference>
<dbReference type="Gene3D" id="3.60.21.10">
    <property type="match status" value="1"/>
</dbReference>
<feature type="region of interest" description="Disordered" evidence="1">
    <location>
        <begin position="423"/>
        <end position="444"/>
    </location>
</feature>